<protein>
    <recommendedName>
        <fullName evidence="4">Glycosyltransferase RgtA/B/C/D-like domain-containing protein</fullName>
    </recommendedName>
</protein>
<accession>A0A101EK41</accession>
<name>A0A101EK41_9EURY</name>
<keyword evidence="1" id="KW-0472">Membrane</keyword>
<gene>
    <name evidence="2" type="ORF">XD54_1842</name>
</gene>
<dbReference type="RefSeq" id="WP_283217911.1">
    <property type="nucleotide sequence ID" value="NZ_LGFD01000054.1"/>
</dbReference>
<organism evidence="2 3">
    <name type="scientific">Thermococcus sibiricus</name>
    <dbReference type="NCBI Taxonomy" id="172049"/>
    <lineage>
        <taxon>Archaea</taxon>
        <taxon>Methanobacteriati</taxon>
        <taxon>Methanobacteriota</taxon>
        <taxon>Thermococci</taxon>
        <taxon>Thermococcales</taxon>
        <taxon>Thermococcaceae</taxon>
        <taxon>Thermococcus</taxon>
    </lineage>
</organism>
<keyword evidence="1" id="KW-1133">Transmembrane helix</keyword>
<proteinExistence type="predicted"/>
<evidence type="ECO:0008006" key="4">
    <source>
        <dbReference type="Google" id="ProtNLM"/>
    </source>
</evidence>
<feature type="transmembrane region" description="Helical" evidence="1">
    <location>
        <begin position="114"/>
        <end position="131"/>
    </location>
</feature>
<dbReference type="EMBL" id="LGFD01000054">
    <property type="protein sequence ID" value="KUK16859.1"/>
    <property type="molecule type" value="Genomic_DNA"/>
</dbReference>
<feature type="transmembrane region" description="Helical" evidence="1">
    <location>
        <begin position="143"/>
        <end position="163"/>
    </location>
</feature>
<keyword evidence="1" id="KW-0812">Transmembrane</keyword>
<feature type="transmembrane region" description="Helical" evidence="1">
    <location>
        <begin position="7"/>
        <end position="28"/>
    </location>
</feature>
<dbReference type="Proteomes" id="UP000053911">
    <property type="component" value="Unassembled WGS sequence"/>
</dbReference>
<reference evidence="3" key="1">
    <citation type="journal article" date="2015" name="MBio">
        <title>Genome-Resolved Metagenomic Analysis Reveals Roles for Candidate Phyla and Other Microbial Community Members in Biogeochemical Transformations in Oil Reservoirs.</title>
        <authorList>
            <person name="Hu P."/>
            <person name="Tom L."/>
            <person name="Singh A."/>
            <person name="Thomas B.C."/>
            <person name="Baker B.J."/>
            <person name="Piceno Y.M."/>
            <person name="Andersen G.L."/>
            <person name="Banfield J.F."/>
        </authorList>
    </citation>
    <scope>NUCLEOTIDE SEQUENCE [LARGE SCALE GENOMIC DNA]</scope>
</reference>
<comment type="caution">
    <text evidence="2">The sequence shown here is derived from an EMBL/GenBank/DDBJ whole genome shotgun (WGS) entry which is preliminary data.</text>
</comment>
<evidence type="ECO:0000313" key="2">
    <source>
        <dbReference type="EMBL" id="KUK16859.1"/>
    </source>
</evidence>
<dbReference type="AlphaFoldDB" id="A0A101EK41"/>
<feature type="transmembrane region" description="Helical" evidence="1">
    <location>
        <begin position="88"/>
        <end position="108"/>
    </location>
</feature>
<feature type="non-terminal residue" evidence="2">
    <location>
        <position position="274"/>
    </location>
</feature>
<sequence>MRYLRKDFLLIAILWLPAILFGYCYVITYSVNVPYWDMWDTVVLWVLKFHSSELTLVDFFRIYNDGRLTFPIILSLPILVLSSLNVKVFYVVGFTLYLVGILFLLFLLRKDSKLNYFAFAFLSAPILYYALNPNFLVRYISNLGAFTAPVILLFAFLTVHFLFKAKKSNKYLGSAILTGFASSFSGAPGFSIWFAGLLQLLIQKMDKKWTKIAVWCVSAFLVFFVHFWVLGRPPFYSPNPESRHSYDAYLIYIKTALFYPLHKFSCFLCVLGSE</sequence>
<feature type="transmembrane region" description="Helical" evidence="1">
    <location>
        <begin position="175"/>
        <end position="200"/>
    </location>
</feature>
<feature type="transmembrane region" description="Helical" evidence="1">
    <location>
        <begin position="212"/>
        <end position="229"/>
    </location>
</feature>
<evidence type="ECO:0000313" key="3">
    <source>
        <dbReference type="Proteomes" id="UP000053911"/>
    </source>
</evidence>
<evidence type="ECO:0000256" key="1">
    <source>
        <dbReference type="SAM" id="Phobius"/>
    </source>
</evidence>